<dbReference type="SUPFAM" id="SSF54518">
    <property type="entry name" value="Tubby C-terminal domain-like"/>
    <property type="match status" value="1"/>
</dbReference>
<gene>
    <name evidence="1" type="ORF">LE190_20850</name>
</gene>
<dbReference type="Pfam" id="PF04525">
    <property type="entry name" value="LOR"/>
    <property type="match status" value="1"/>
</dbReference>
<name>A0ABS7YF73_9BURK</name>
<dbReference type="RefSeq" id="WP_225240508.1">
    <property type="nucleotide sequence ID" value="NZ_JAHYBX010000014.1"/>
</dbReference>
<dbReference type="EMBL" id="JAHYBX010000014">
    <property type="protein sequence ID" value="MCA1858359.1"/>
    <property type="molecule type" value="Genomic_DNA"/>
</dbReference>
<evidence type="ECO:0008006" key="3">
    <source>
        <dbReference type="Google" id="ProtNLM"/>
    </source>
</evidence>
<comment type="caution">
    <text evidence="1">The sequence shown here is derived from an EMBL/GenBank/DDBJ whole genome shotgun (WGS) entry which is preliminary data.</text>
</comment>
<accession>A0ABS7YF73</accession>
<dbReference type="InterPro" id="IPR007612">
    <property type="entry name" value="LOR"/>
</dbReference>
<sequence>MARILVLKNRLPTWLGQIDIVNEDGKLAYQAVSAWRWGANRWRLRRGGSELAVLERPWFTWTAAWHVSGALGNIVLERTPWAMKRRYTVMGGSYDGTVISGSLWDRSFAIEAPGRTLARASNALLSLRDRHQVEILEESAELLCIVAMLVIKADRNSEAAAAAS</sequence>
<proteinExistence type="predicted"/>
<keyword evidence="2" id="KW-1185">Reference proteome</keyword>
<evidence type="ECO:0000313" key="2">
    <source>
        <dbReference type="Proteomes" id="UP001198602"/>
    </source>
</evidence>
<evidence type="ECO:0000313" key="1">
    <source>
        <dbReference type="EMBL" id="MCA1858359.1"/>
    </source>
</evidence>
<dbReference type="InterPro" id="IPR025659">
    <property type="entry name" value="Tubby-like_C"/>
</dbReference>
<reference evidence="1 2" key="1">
    <citation type="submission" date="2021-07" db="EMBL/GenBank/DDBJ databases">
        <title>Characterization of Violacein-producing bacteria and related species.</title>
        <authorList>
            <person name="Wilson H.S."/>
            <person name="De Leon M.E."/>
        </authorList>
    </citation>
    <scope>NUCLEOTIDE SEQUENCE [LARGE SCALE GENOMIC DNA]</scope>
    <source>
        <strain evidence="1 2">HSC-2F05</strain>
    </source>
</reference>
<protein>
    <recommendedName>
        <fullName evidence="3">DUF4902 domain-containing protein</fullName>
    </recommendedName>
</protein>
<organism evidence="1 2">
    <name type="scientific">Massilia hydrophila</name>
    <dbReference type="NCBI Taxonomy" id="3044279"/>
    <lineage>
        <taxon>Bacteria</taxon>
        <taxon>Pseudomonadati</taxon>
        <taxon>Pseudomonadota</taxon>
        <taxon>Betaproteobacteria</taxon>
        <taxon>Burkholderiales</taxon>
        <taxon>Oxalobacteraceae</taxon>
        <taxon>Telluria group</taxon>
        <taxon>Massilia</taxon>
    </lineage>
</organism>
<dbReference type="Proteomes" id="UP001198602">
    <property type="component" value="Unassembled WGS sequence"/>
</dbReference>